<dbReference type="NCBIfam" id="TIGR02937">
    <property type="entry name" value="sigma70-ECF"/>
    <property type="match status" value="1"/>
</dbReference>
<dbReference type="Pfam" id="PF06056">
    <property type="entry name" value="Terminase_5"/>
    <property type="match status" value="1"/>
</dbReference>
<dbReference type="Gene3D" id="1.10.1740.10">
    <property type="match status" value="1"/>
</dbReference>
<sequence>MDNWLTRETLLIQVRNRYDEKSWAEFDEYYRSFIKMIITRMGVTHHDAEDLTQQVLLSAWKALPDFDYDTNKGRFRGWLCQVTGNATKNFFDKRKREVKRHEKATSDRSLDYIKTYNQADIEQIATEEWEVYISNLAWKNIETELADKVREAFLLLTQGKDPADIALELDIERNTIYVYKKRVTKLLYNEINRLDRELG</sequence>
<evidence type="ECO:0000313" key="8">
    <source>
        <dbReference type="Proteomes" id="UP001214250"/>
    </source>
</evidence>
<name>A0ABY7VW60_9BACT</name>
<dbReference type="InterPro" id="IPR014284">
    <property type="entry name" value="RNA_pol_sigma-70_dom"/>
</dbReference>
<dbReference type="Pfam" id="PF04542">
    <property type="entry name" value="Sigma70_r2"/>
    <property type="match status" value="1"/>
</dbReference>
<evidence type="ECO:0000256" key="1">
    <source>
        <dbReference type="ARBA" id="ARBA00023015"/>
    </source>
</evidence>
<dbReference type="PANTHER" id="PTHR43133">
    <property type="entry name" value="RNA POLYMERASE ECF-TYPE SIGMA FACTO"/>
    <property type="match status" value="1"/>
</dbReference>
<evidence type="ECO:0000313" key="7">
    <source>
        <dbReference type="EMBL" id="WDE98463.1"/>
    </source>
</evidence>
<dbReference type="InterPro" id="IPR039425">
    <property type="entry name" value="RNA_pol_sigma-70-like"/>
</dbReference>
<keyword evidence="3" id="KW-0238">DNA-binding</keyword>
<reference evidence="7 8" key="1">
    <citation type="submission" date="2023-02" db="EMBL/GenBank/DDBJ databases">
        <title>Genome sequence of Lentisphaera profundi SAORIC-696.</title>
        <authorList>
            <person name="Kim e."/>
            <person name="Cho J.-C."/>
            <person name="Choi A."/>
            <person name="Kang I."/>
        </authorList>
    </citation>
    <scope>NUCLEOTIDE SEQUENCE [LARGE SCALE GENOMIC DNA]</scope>
    <source>
        <strain evidence="7 8">SAORIC-696</strain>
    </source>
</reference>
<organism evidence="7 8">
    <name type="scientific">Lentisphaera profundi</name>
    <dbReference type="NCBI Taxonomy" id="1658616"/>
    <lineage>
        <taxon>Bacteria</taxon>
        <taxon>Pseudomonadati</taxon>
        <taxon>Lentisphaerota</taxon>
        <taxon>Lentisphaeria</taxon>
        <taxon>Lentisphaerales</taxon>
        <taxon>Lentisphaeraceae</taxon>
        <taxon>Lentisphaera</taxon>
    </lineage>
</organism>
<keyword evidence="8" id="KW-1185">Reference proteome</keyword>
<evidence type="ECO:0000259" key="5">
    <source>
        <dbReference type="Pfam" id="PF04542"/>
    </source>
</evidence>
<dbReference type="InterPro" id="IPR007627">
    <property type="entry name" value="RNA_pol_sigma70_r2"/>
</dbReference>
<dbReference type="Proteomes" id="UP001214250">
    <property type="component" value="Chromosome 2"/>
</dbReference>
<dbReference type="RefSeq" id="WP_274153334.1">
    <property type="nucleotide sequence ID" value="NZ_CP117812.1"/>
</dbReference>
<keyword evidence="4" id="KW-0804">Transcription</keyword>
<dbReference type="EMBL" id="CP117812">
    <property type="protein sequence ID" value="WDE98463.1"/>
    <property type="molecule type" value="Genomic_DNA"/>
</dbReference>
<evidence type="ECO:0000259" key="6">
    <source>
        <dbReference type="Pfam" id="PF06056"/>
    </source>
</evidence>
<dbReference type="PANTHER" id="PTHR43133:SF8">
    <property type="entry name" value="RNA POLYMERASE SIGMA FACTOR HI_1459-RELATED"/>
    <property type="match status" value="1"/>
</dbReference>
<gene>
    <name evidence="7" type="ORF">PQO03_21875</name>
</gene>
<evidence type="ECO:0000256" key="4">
    <source>
        <dbReference type="ARBA" id="ARBA00023163"/>
    </source>
</evidence>
<keyword evidence="1" id="KW-0805">Transcription regulation</keyword>
<protein>
    <submittedName>
        <fullName evidence="7">Sigma-70 family RNA polymerase sigma factor</fullName>
    </submittedName>
</protein>
<dbReference type="InterPro" id="IPR013325">
    <property type="entry name" value="RNA_pol_sigma_r2"/>
</dbReference>
<dbReference type="InterPro" id="IPR010332">
    <property type="entry name" value="ATPase_terminase-su_N"/>
</dbReference>
<accession>A0ABY7VW60</accession>
<evidence type="ECO:0000256" key="3">
    <source>
        <dbReference type="ARBA" id="ARBA00023125"/>
    </source>
</evidence>
<proteinExistence type="predicted"/>
<feature type="domain" description="Terminase ATPase subunit N-terminal" evidence="6">
    <location>
        <begin position="150"/>
        <end position="186"/>
    </location>
</feature>
<keyword evidence="2" id="KW-0731">Sigma factor</keyword>
<dbReference type="SUPFAM" id="SSF88946">
    <property type="entry name" value="Sigma2 domain of RNA polymerase sigma factors"/>
    <property type="match status" value="1"/>
</dbReference>
<feature type="domain" description="RNA polymerase sigma-70 region 2" evidence="5">
    <location>
        <begin position="28"/>
        <end position="96"/>
    </location>
</feature>
<evidence type="ECO:0000256" key="2">
    <source>
        <dbReference type="ARBA" id="ARBA00023082"/>
    </source>
</evidence>